<proteinExistence type="predicted"/>
<organism evidence="2 3">
    <name type="scientific">Methylomonas rapida</name>
    <dbReference type="NCBI Taxonomy" id="2963939"/>
    <lineage>
        <taxon>Bacteria</taxon>
        <taxon>Pseudomonadati</taxon>
        <taxon>Pseudomonadota</taxon>
        <taxon>Gammaproteobacteria</taxon>
        <taxon>Methylococcales</taxon>
        <taxon>Methylococcaceae</taxon>
        <taxon>Methylomonas</taxon>
    </lineage>
</organism>
<gene>
    <name evidence="2" type="ORF">NM686_012750</name>
</gene>
<dbReference type="EMBL" id="CP113517">
    <property type="protein sequence ID" value="WAR43258.1"/>
    <property type="molecule type" value="Genomic_DNA"/>
</dbReference>
<evidence type="ECO:0000313" key="2">
    <source>
        <dbReference type="EMBL" id="WAR43258.1"/>
    </source>
</evidence>
<sequence length="152" mass="17390">MNTQVKAQVPGMTRQASHKTQGGGTELLGQLPCPIDIQHSMEFEFCLSMAGLWIMGDDTAVQIVCRAKPLAKLDAITMPRHIILNQPQENRSMQIVDSRSLNPLRIPWQHAFNRRLFLREPVNAVRRFPFDTAERANDWRSGAQLEQRFSQH</sequence>
<name>A0ABY7GK12_9GAMM</name>
<accession>A0ABY7GK12</accession>
<dbReference type="Proteomes" id="UP001162780">
    <property type="component" value="Chromosome"/>
</dbReference>
<evidence type="ECO:0000313" key="3">
    <source>
        <dbReference type="Proteomes" id="UP001162780"/>
    </source>
</evidence>
<evidence type="ECO:0000256" key="1">
    <source>
        <dbReference type="SAM" id="MobiDB-lite"/>
    </source>
</evidence>
<feature type="region of interest" description="Disordered" evidence="1">
    <location>
        <begin position="1"/>
        <end position="25"/>
    </location>
</feature>
<protein>
    <submittedName>
        <fullName evidence="2">Uncharacterized protein</fullName>
    </submittedName>
</protein>
<keyword evidence="3" id="KW-1185">Reference proteome</keyword>
<reference evidence="2" key="1">
    <citation type="submission" date="2022-11" db="EMBL/GenBank/DDBJ databases">
        <title>Methylomonas rapida sp. nov., Carotenoid-Producing Obligate Methanotrophs with High Growth Characteristics and Biotechnological Potential.</title>
        <authorList>
            <person name="Tikhonova E.N."/>
            <person name="Suleimanov R.Z."/>
            <person name="Miroshnikov K."/>
            <person name="Oshkin I.Y."/>
            <person name="Belova S.E."/>
            <person name="Danilova O.V."/>
            <person name="Ashikhmin A."/>
            <person name="Konopkin A."/>
            <person name="But S.Y."/>
            <person name="Khmelenina V.N."/>
            <person name="Kuznetsov N."/>
            <person name="Pimenov N.V."/>
            <person name="Dedysh S.N."/>
        </authorList>
    </citation>
    <scope>NUCLEOTIDE SEQUENCE</scope>
    <source>
        <strain evidence="2">MP1</strain>
    </source>
</reference>